<reference evidence="2" key="1">
    <citation type="journal article" date="2009" name="PLoS ONE">
        <title>Genome degradation in Brucella ovis corresponds with narrowing of its host range and tissue tropism.</title>
        <authorList>
            <person name="Tsolis R.M."/>
            <person name="Seshadri R."/>
            <person name="Santos R.L."/>
            <person name="Sangari F.J."/>
            <person name="Lobo J.M."/>
            <person name="de Jong M.F."/>
            <person name="Ren Q."/>
            <person name="Myers G."/>
            <person name="Brinkac L.M."/>
            <person name="Nelson W.C."/>
            <person name="Deboy R.T."/>
            <person name="Angiuoli S."/>
            <person name="Khouri H."/>
            <person name="Dimitrov G."/>
            <person name="Robinson J.R."/>
            <person name="Mulligan S."/>
            <person name="Walker R.L."/>
            <person name="Elzer P.E."/>
            <person name="Hassan K.A."/>
            <person name="Paulsen I.T."/>
        </authorList>
    </citation>
    <scope>NUCLEOTIDE SEQUENCE [LARGE SCALE GENOMIC DNA]</scope>
    <source>
        <strain evidence="2">ATCC 25840 / 63/290 / NCTC 10512</strain>
    </source>
</reference>
<dbReference type="HOGENOM" id="CLU_3305878_0_0_5"/>
<accession>A0A0H3AT54</accession>
<gene>
    <name evidence="1" type="ordered locus">BOV_1067</name>
</gene>
<dbReference type="Proteomes" id="UP000006383">
    <property type="component" value="Chromosome I"/>
</dbReference>
<keyword evidence="2" id="KW-1185">Reference proteome</keyword>
<evidence type="ECO:0000313" key="2">
    <source>
        <dbReference type="Proteomes" id="UP000006383"/>
    </source>
</evidence>
<dbReference type="EMBL" id="CP000708">
    <property type="protein sequence ID" value="ABQ61967.1"/>
    <property type="molecule type" value="Genomic_DNA"/>
</dbReference>
<protein>
    <submittedName>
        <fullName evidence="1">Uncharacterized protein</fullName>
    </submittedName>
</protein>
<sequence length="39" mass="4195">MKFHAPVAAALAGAKADARLAHEKSRFRGLFRDISCHSG</sequence>
<dbReference type="KEGG" id="bov:BOV_1067"/>
<dbReference type="AlphaFoldDB" id="A0A0H3AT54"/>
<organism evidence="1 2">
    <name type="scientific">Brucella ovis (strain ATCC 25840 / 63/290 / NCTC 10512)</name>
    <dbReference type="NCBI Taxonomy" id="444178"/>
    <lineage>
        <taxon>Bacteria</taxon>
        <taxon>Pseudomonadati</taxon>
        <taxon>Pseudomonadota</taxon>
        <taxon>Alphaproteobacteria</taxon>
        <taxon>Hyphomicrobiales</taxon>
        <taxon>Brucellaceae</taxon>
        <taxon>Brucella/Ochrobactrum group</taxon>
        <taxon>Brucella</taxon>
    </lineage>
</organism>
<evidence type="ECO:0000313" key="1">
    <source>
        <dbReference type="EMBL" id="ABQ61967.1"/>
    </source>
</evidence>
<proteinExistence type="predicted"/>
<name>A0A0H3AT54_BRUO2</name>